<protein>
    <submittedName>
        <fullName evidence="1">DUF4176 domain-containing protein</fullName>
    </submittedName>
</protein>
<sequence>MTSLLPIGSVVLVKDCEKRLMIYGIKQKNKEDNQEYDYVACGYPEGNISAEYNYVFNHESIEKIEFIGFIDSEFQSFRAALNENVS</sequence>
<keyword evidence="2" id="KW-1185">Reference proteome</keyword>
<accession>A0A7Y0EIQ7</accession>
<dbReference type="AlphaFoldDB" id="A0A7Y0EIQ7"/>
<name>A0A7Y0EIQ7_9CLOT</name>
<dbReference type="Pfam" id="PF13780">
    <property type="entry name" value="DUF4176"/>
    <property type="match status" value="1"/>
</dbReference>
<organism evidence="1 2">
    <name type="scientific">Clostridium muellerianum</name>
    <dbReference type="NCBI Taxonomy" id="2716538"/>
    <lineage>
        <taxon>Bacteria</taxon>
        <taxon>Bacillati</taxon>
        <taxon>Bacillota</taxon>
        <taxon>Clostridia</taxon>
        <taxon>Eubacteriales</taxon>
        <taxon>Clostridiaceae</taxon>
        <taxon>Clostridium</taxon>
    </lineage>
</organism>
<proteinExistence type="predicted"/>
<dbReference type="Proteomes" id="UP000537131">
    <property type="component" value="Unassembled WGS sequence"/>
</dbReference>
<evidence type="ECO:0000313" key="2">
    <source>
        <dbReference type="Proteomes" id="UP000537131"/>
    </source>
</evidence>
<dbReference type="EMBL" id="JABBNI010000036">
    <property type="protein sequence ID" value="NMM64208.1"/>
    <property type="molecule type" value="Genomic_DNA"/>
</dbReference>
<evidence type="ECO:0000313" key="1">
    <source>
        <dbReference type="EMBL" id="NMM64208.1"/>
    </source>
</evidence>
<reference evidence="1 2" key="1">
    <citation type="submission" date="2020-04" db="EMBL/GenBank/DDBJ databases">
        <authorList>
            <person name="Doyle D.A."/>
        </authorList>
    </citation>
    <scope>NUCLEOTIDE SEQUENCE [LARGE SCALE GENOMIC DNA]</scope>
    <source>
        <strain evidence="1 2">P21</strain>
    </source>
</reference>
<dbReference type="InterPro" id="IPR025233">
    <property type="entry name" value="DUF4176"/>
</dbReference>
<comment type="caution">
    <text evidence="1">The sequence shown here is derived from an EMBL/GenBank/DDBJ whole genome shotgun (WGS) entry which is preliminary data.</text>
</comment>
<reference evidence="1 2" key="2">
    <citation type="submission" date="2020-06" db="EMBL/GenBank/DDBJ databases">
        <title>Complete Genome Sequence of Clostridium muelleri sp. nov. P21T, an Acid-Alcohol Producing Acetogen Isolated from Old Hay.</title>
        <authorList>
            <person name="Duncan K.E."/>
            <person name="Tanner R.S."/>
        </authorList>
    </citation>
    <scope>NUCLEOTIDE SEQUENCE [LARGE SCALE GENOMIC DNA]</scope>
    <source>
        <strain evidence="1 2">P21</strain>
    </source>
</reference>
<gene>
    <name evidence="1" type="ORF">HBE96_16400</name>
</gene>